<keyword evidence="11" id="KW-1185">Reference proteome</keyword>
<dbReference type="OrthoDB" id="44918at2759"/>
<organism evidence="11 12">
    <name type="scientific">Crassostrea virginica</name>
    <name type="common">Eastern oyster</name>
    <dbReference type="NCBI Taxonomy" id="6565"/>
    <lineage>
        <taxon>Eukaryota</taxon>
        <taxon>Metazoa</taxon>
        <taxon>Spiralia</taxon>
        <taxon>Lophotrochozoa</taxon>
        <taxon>Mollusca</taxon>
        <taxon>Bivalvia</taxon>
        <taxon>Autobranchia</taxon>
        <taxon>Pteriomorphia</taxon>
        <taxon>Ostreida</taxon>
        <taxon>Ostreoidea</taxon>
        <taxon>Ostreidae</taxon>
        <taxon>Crassostrea</taxon>
    </lineage>
</organism>
<dbReference type="InterPro" id="IPR007835">
    <property type="entry name" value="MOFRL"/>
</dbReference>
<sequence length="578" mass="63018">MWMRQGFRFSLPYTTRRRPGSGLLRTVKSRHSFHAALTQHSCTSKPRTITPLPIMPLENHRDLRDIFNTAISSVLPTKMIERALTVKDHTLHVGGREYTLDHNVYVVGFGKAVAGMARVVEDQLHHHIIGGILSVPHGLGRTLTELGKVDLWPKENTKLKIMEGARGNLPDSDAQVAALAIKKLVTSLKEDHILIVLISDDTSGGGSSLLPLPCPPITLAEETELTKTLSQNGATINDLNTIRKHIEELKGGGLAKAAHPAQVISLILSDVVGDKMDIIASAPTVFDVSSPQMCIDIFKELKVHKQVPASVNEFLFKKSVEFAKIPPLKKPEVGYTTPWSKFQHVKNVIVGNNTMAAQSAMERAEELGLLSFVLSVSLEGEARAVGELFVDIAQYVALVYNYKPSRDGGSISLVKLELKLAQFGFEKKVLNEMNSLTRKACNCRKGVCIVSGGETVVKVKGQGKGGRNQEMALAFGIGLEKARVEEEKLNLFSIEFLSGGTDGQDGPTDAAGAIADDSMIQKCELEGLEAENFLEDNDSYSLFSDLDDGAYLVKTGLTGTNVMDIQALIVRPKEMEDL</sequence>
<evidence type="ECO:0000256" key="2">
    <source>
        <dbReference type="ARBA" id="ARBA00005393"/>
    </source>
</evidence>
<dbReference type="GeneID" id="111108492"/>
<evidence type="ECO:0000313" key="12">
    <source>
        <dbReference type="RefSeq" id="XP_022300130.1"/>
    </source>
</evidence>
<dbReference type="PANTHER" id="PTHR12227">
    <property type="entry name" value="GLYCERATE KINASE"/>
    <property type="match status" value="1"/>
</dbReference>
<dbReference type="PANTHER" id="PTHR12227:SF0">
    <property type="entry name" value="GLYCERATE KINASE"/>
    <property type="match status" value="1"/>
</dbReference>
<evidence type="ECO:0000313" key="11">
    <source>
        <dbReference type="Proteomes" id="UP000694844"/>
    </source>
</evidence>
<proteinExistence type="inferred from homology"/>
<dbReference type="Gene3D" id="3.40.1480.10">
    <property type="entry name" value="MOFRL domain"/>
    <property type="match status" value="2"/>
</dbReference>
<dbReference type="Pfam" id="PF13660">
    <property type="entry name" value="DUF4147"/>
    <property type="match status" value="1"/>
</dbReference>
<feature type="domain" description="MOFRL" evidence="9">
    <location>
        <begin position="447"/>
        <end position="564"/>
    </location>
</feature>
<dbReference type="KEGG" id="cvn:111108492"/>
<evidence type="ECO:0000259" key="9">
    <source>
        <dbReference type="Pfam" id="PF05161"/>
    </source>
</evidence>
<feature type="domain" description="MOFRL-associated" evidence="10">
    <location>
        <begin position="63"/>
        <end position="315"/>
    </location>
</feature>
<reference evidence="12" key="1">
    <citation type="submission" date="2025-08" db="UniProtKB">
        <authorList>
            <consortium name="RefSeq"/>
        </authorList>
    </citation>
    <scope>IDENTIFICATION</scope>
    <source>
        <tissue evidence="12">Whole sample</tissue>
    </source>
</reference>
<name>A0A8B8B9N1_CRAVI</name>
<dbReference type="EC" id="2.7.1.31" evidence="3"/>
<dbReference type="GO" id="GO:0005524">
    <property type="term" value="F:ATP binding"/>
    <property type="evidence" value="ECO:0007669"/>
    <property type="project" value="UniProtKB-KW"/>
</dbReference>
<dbReference type="SUPFAM" id="SSF82544">
    <property type="entry name" value="GckA/TtuD-like"/>
    <property type="match status" value="1"/>
</dbReference>
<keyword evidence="6" id="KW-0547">Nucleotide-binding</keyword>
<dbReference type="Gene3D" id="3.40.50.10180">
    <property type="entry name" value="Glycerate kinase, MOFRL-like N-terminal domain"/>
    <property type="match status" value="1"/>
</dbReference>
<evidence type="ECO:0000256" key="7">
    <source>
        <dbReference type="ARBA" id="ARBA00022777"/>
    </source>
</evidence>
<protein>
    <recommendedName>
        <fullName evidence="4">Glycerate kinase</fullName>
        <ecNumber evidence="3">2.7.1.31</ecNumber>
    </recommendedName>
</protein>
<dbReference type="FunFam" id="3.40.50.10180:FF:000001">
    <property type="entry name" value="Glycerate kinase"/>
    <property type="match status" value="1"/>
</dbReference>
<keyword evidence="8" id="KW-0067">ATP-binding</keyword>
<evidence type="ECO:0000256" key="8">
    <source>
        <dbReference type="ARBA" id="ARBA00022840"/>
    </source>
</evidence>
<dbReference type="AlphaFoldDB" id="A0A8B8B9N1"/>
<dbReference type="InterPro" id="IPR039760">
    <property type="entry name" value="MOFRL_protein"/>
</dbReference>
<dbReference type="Pfam" id="PF05161">
    <property type="entry name" value="MOFRL"/>
    <property type="match status" value="1"/>
</dbReference>
<evidence type="ECO:0000256" key="5">
    <source>
        <dbReference type="ARBA" id="ARBA00022679"/>
    </source>
</evidence>
<dbReference type="GO" id="GO:0008887">
    <property type="term" value="F:glycerate kinase activity"/>
    <property type="evidence" value="ECO:0007669"/>
    <property type="project" value="UniProtKB-EC"/>
</dbReference>
<evidence type="ECO:0000256" key="1">
    <source>
        <dbReference type="ARBA" id="ARBA00000694"/>
    </source>
</evidence>
<dbReference type="InterPro" id="IPR025286">
    <property type="entry name" value="MOFRL_assoc_dom"/>
</dbReference>
<evidence type="ECO:0000259" key="10">
    <source>
        <dbReference type="Pfam" id="PF13660"/>
    </source>
</evidence>
<dbReference type="Proteomes" id="UP000694844">
    <property type="component" value="Chromosome 8"/>
</dbReference>
<keyword evidence="5" id="KW-0808">Transferase</keyword>
<dbReference type="GO" id="GO:0005737">
    <property type="term" value="C:cytoplasm"/>
    <property type="evidence" value="ECO:0007669"/>
    <property type="project" value="TreeGrafter"/>
</dbReference>
<comment type="catalytic activity">
    <reaction evidence="1">
        <text>(R)-glycerate + ATP = (2R)-3-phosphoglycerate + ADP + H(+)</text>
        <dbReference type="Rhea" id="RHEA:23516"/>
        <dbReference type="ChEBI" id="CHEBI:15378"/>
        <dbReference type="ChEBI" id="CHEBI:16659"/>
        <dbReference type="ChEBI" id="CHEBI:30616"/>
        <dbReference type="ChEBI" id="CHEBI:58272"/>
        <dbReference type="ChEBI" id="CHEBI:456216"/>
        <dbReference type="EC" id="2.7.1.31"/>
    </reaction>
</comment>
<keyword evidence="7" id="KW-0418">Kinase</keyword>
<evidence type="ECO:0000256" key="3">
    <source>
        <dbReference type="ARBA" id="ARBA00012101"/>
    </source>
</evidence>
<dbReference type="InterPro" id="IPR037035">
    <property type="entry name" value="GK-like_C_sf"/>
</dbReference>
<evidence type="ECO:0000256" key="6">
    <source>
        <dbReference type="ARBA" id="ARBA00022741"/>
    </source>
</evidence>
<evidence type="ECO:0000256" key="4">
    <source>
        <dbReference type="ARBA" id="ARBA00020720"/>
    </source>
</evidence>
<dbReference type="InterPro" id="IPR038614">
    <property type="entry name" value="GK_N_sf"/>
</dbReference>
<accession>A0A8B8B9N1</accession>
<gene>
    <name evidence="12" type="primary">LOC111108492</name>
</gene>
<comment type="similarity">
    <text evidence="2">Belongs to the glycerate kinase type-2 family.</text>
</comment>
<dbReference type="RefSeq" id="XP_022300130.1">
    <property type="nucleotide sequence ID" value="XM_022444422.1"/>
</dbReference>